<name>A0A829A9D7_ENTFC</name>
<dbReference type="Proteomes" id="UP000010504">
    <property type="component" value="Unassembled WGS sequence"/>
</dbReference>
<sequence length="200" mass="23527">MKIPGTEVGVSIQIDPSLSLDQQPQIEQIRQLVRRTEKRFFDHLSDLFDADSEKYAKIETFMLRNANIEGPSLLEVLERKGKGIERSQVVFTDDSELIWYKKNTIIALREQSDIEASNTLWETYARNQDHTLREIMNPSFDKLINEEKIFINNGVQERLRRKAERQMEEKNKNGQTIRVINSQLLAKRRKTSNLTRDHLR</sequence>
<protein>
    <submittedName>
        <fullName evidence="1">Uncharacterized protein</fullName>
    </submittedName>
</protein>
<dbReference type="RefSeq" id="WP_002335659.1">
    <property type="nucleotide sequence ID" value="NZ_KB029912.1"/>
</dbReference>
<evidence type="ECO:0000313" key="2">
    <source>
        <dbReference type="Proteomes" id="UP000010504"/>
    </source>
</evidence>
<gene>
    <name evidence="1" type="ORF">OKA_03642</name>
</gene>
<proteinExistence type="predicted"/>
<comment type="caution">
    <text evidence="1">The sequence shown here is derived from an EMBL/GenBank/DDBJ whole genome shotgun (WGS) entry which is preliminary data.</text>
</comment>
<accession>A0A829A9D7</accession>
<organism evidence="1 2">
    <name type="scientific">Enterococcus faecium EnGen0026</name>
    <dbReference type="NCBI Taxonomy" id="1138917"/>
    <lineage>
        <taxon>Bacteria</taxon>
        <taxon>Bacillati</taxon>
        <taxon>Bacillota</taxon>
        <taxon>Bacilli</taxon>
        <taxon>Lactobacillales</taxon>
        <taxon>Enterococcaceae</taxon>
        <taxon>Enterococcus</taxon>
    </lineage>
</organism>
<dbReference type="EMBL" id="AHXS01000007">
    <property type="protein sequence ID" value="ELB41019.1"/>
    <property type="molecule type" value="Genomic_DNA"/>
</dbReference>
<reference evidence="1 2" key="1">
    <citation type="submission" date="2012-12" db="EMBL/GenBank/DDBJ databases">
        <title>The Genome Sequence of Enterococcus faecium E2039.</title>
        <authorList>
            <consortium name="The Broad Institute Genome Sequencing Platform"/>
            <consortium name="The Broad Institute Genome Sequencing Center for Infectious Disease"/>
            <person name="Earl A.M."/>
            <person name="Gilmore M.S."/>
            <person name="van Schaik W."/>
            <person name="Lebreton F."/>
            <person name="Willems R.J."/>
            <person name="Walker B."/>
            <person name="Young S.K."/>
            <person name="Zeng Q."/>
            <person name="Gargeya S."/>
            <person name="Fitzgerald M."/>
            <person name="Haas B."/>
            <person name="Abouelleil A."/>
            <person name="Alvarado L."/>
            <person name="Arachchi H.M."/>
            <person name="Berlin A.M."/>
            <person name="Chapman S.B."/>
            <person name="Dewar J."/>
            <person name="Goldberg J."/>
            <person name="Griggs A."/>
            <person name="Gujja S."/>
            <person name="Hansen M."/>
            <person name="Howarth C."/>
            <person name="Imamovic A."/>
            <person name="Larimer J."/>
            <person name="McCowan C."/>
            <person name="Murphy C."/>
            <person name="Neiman D."/>
            <person name="Pearson M."/>
            <person name="Priest M."/>
            <person name="Roberts A."/>
            <person name="Saif S."/>
            <person name="Shea T."/>
            <person name="Sisk P."/>
            <person name="Sykes S."/>
            <person name="Wortman J."/>
            <person name="Nusbaum C."/>
            <person name="Birren B."/>
        </authorList>
    </citation>
    <scope>NUCLEOTIDE SEQUENCE [LARGE SCALE GENOMIC DNA]</scope>
    <source>
        <strain evidence="1 2">E2039</strain>
    </source>
</reference>
<evidence type="ECO:0000313" key="1">
    <source>
        <dbReference type="EMBL" id="ELB41019.1"/>
    </source>
</evidence>
<dbReference type="AlphaFoldDB" id="A0A829A9D7"/>